<dbReference type="Gene3D" id="1.10.238.10">
    <property type="entry name" value="EF-hand"/>
    <property type="match status" value="1"/>
</dbReference>
<dbReference type="SMART" id="SM00054">
    <property type="entry name" value="EFh"/>
    <property type="match status" value="2"/>
</dbReference>
<dbReference type="InterPro" id="IPR018247">
    <property type="entry name" value="EF_Hand_1_Ca_BS"/>
</dbReference>
<gene>
    <name evidence="2" type="ORF">SIL82_10075</name>
</gene>
<dbReference type="Proteomes" id="UP001279660">
    <property type="component" value="Unassembled WGS sequence"/>
</dbReference>
<evidence type="ECO:0000313" key="2">
    <source>
        <dbReference type="EMBL" id="MDX5984610.1"/>
    </source>
</evidence>
<evidence type="ECO:0000259" key="1">
    <source>
        <dbReference type="PROSITE" id="PS50222"/>
    </source>
</evidence>
<dbReference type="PROSITE" id="PS00018">
    <property type="entry name" value="EF_HAND_1"/>
    <property type="match status" value="2"/>
</dbReference>
<reference evidence="2 3" key="1">
    <citation type="submission" date="2023-11" db="EMBL/GenBank/DDBJ databases">
        <title>MicrobeMod: A computational toolkit for identifying prokaryotic methylation and restriction-modification with nanopore sequencing.</title>
        <authorList>
            <person name="Crits-Christoph A."/>
            <person name="Kang S.C."/>
            <person name="Lee H."/>
            <person name="Ostrov N."/>
        </authorList>
    </citation>
    <scope>NUCLEOTIDE SEQUENCE [LARGE SCALE GENOMIC DNA]</scope>
    <source>
        <strain evidence="2 3">ATCC 14820</strain>
    </source>
</reference>
<dbReference type="InterPro" id="IPR002048">
    <property type="entry name" value="EF_hand_dom"/>
</dbReference>
<dbReference type="InterPro" id="IPR011992">
    <property type="entry name" value="EF-hand-dom_pair"/>
</dbReference>
<protein>
    <submittedName>
        <fullName evidence="2">EF-hand domain-containing protein</fullName>
    </submittedName>
</protein>
<name>A0ABU4PLS2_9SPHN</name>
<organism evidence="2 3">
    <name type="scientific">Sphingomonas echinoides</name>
    <dbReference type="NCBI Taxonomy" id="59803"/>
    <lineage>
        <taxon>Bacteria</taxon>
        <taxon>Pseudomonadati</taxon>
        <taxon>Pseudomonadota</taxon>
        <taxon>Alphaproteobacteria</taxon>
        <taxon>Sphingomonadales</taxon>
        <taxon>Sphingomonadaceae</taxon>
        <taxon>Sphingomonas</taxon>
    </lineage>
</organism>
<feature type="domain" description="EF-hand" evidence="1">
    <location>
        <begin position="56"/>
        <end position="89"/>
    </location>
</feature>
<dbReference type="SUPFAM" id="SSF47473">
    <property type="entry name" value="EF-hand"/>
    <property type="match status" value="1"/>
</dbReference>
<dbReference type="EMBL" id="JAWXXV010000001">
    <property type="protein sequence ID" value="MDX5984610.1"/>
    <property type="molecule type" value="Genomic_DNA"/>
</dbReference>
<keyword evidence="3" id="KW-1185">Reference proteome</keyword>
<sequence length="89" mass="9424">MAAQPATGPQVAQVVNQEFATYDKDGDGVLSAKEFDTWMVALKSASDPSAKATSPATKAWLNKAFAQADTDKNKKVSKSELTGFLSQQG</sequence>
<dbReference type="PROSITE" id="PS50222">
    <property type="entry name" value="EF_HAND_2"/>
    <property type="match status" value="2"/>
</dbReference>
<proteinExistence type="predicted"/>
<comment type="caution">
    <text evidence="2">The sequence shown here is derived from an EMBL/GenBank/DDBJ whole genome shotgun (WGS) entry which is preliminary data.</text>
</comment>
<dbReference type="Pfam" id="PF13499">
    <property type="entry name" value="EF-hand_7"/>
    <property type="match status" value="1"/>
</dbReference>
<feature type="domain" description="EF-hand" evidence="1">
    <location>
        <begin position="10"/>
        <end position="45"/>
    </location>
</feature>
<dbReference type="CDD" id="cd00051">
    <property type="entry name" value="EFh"/>
    <property type="match status" value="1"/>
</dbReference>
<evidence type="ECO:0000313" key="3">
    <source>
        <dbReference type="Proteomes" id="UP001279660"/>
    </source>
</evidence>
<dbReference type="RefSeq" id="WP_010403086.1">
    <property type="nucleotide sequence ID" value="NZ_JAWXXV010000001.1"/>
</dbReference>
<accession>A0ABU4PLS2</accession>